<dbReference type="GO" id="GO:0051301">
    <property type="term" value="P:cell division"/>
    <property type="evidence" value="ECO:0007669"/>
    <property type="project" value="UniProtKB-KW"/>
</dbReference>
<dbReference type="Proteomes" id="UP000782312">
    <property type="component" value="Unassembled WGS sequence"/>
</dbReference>
<comment type="subcellular location">
    <subcellularLocation>
        <location evidence="1">Cell membrane</location>
        <topology evidence="1">Single-pass type II membrane protein</topology>
    </subcellularLocation>
</comment>
<keyword evidence="5 9" id="KW-1133">Transmembrane helix</keyword>
<evidence type="ECO:0000256" key="2">
    <source>
        <dbReference type="ARBA" id="ARBA00022475"/>
    </source>
</evidence>
<keyword evidence="7" id="KW-0131">Cell cycle</keyword>
<evidence type="ECO:0000256" key="1">
    <source>
        <dbReference type="ARBA" id="ARBA00004401"/>
    </source>
</evidence>
<dbReference type="GO" id="GO:0005886">
    <property type="term" value="C:plasma membrane"/>
    <property type="evidence" value="ECO:0007669"/>
    <property type="project" value="UniProtKB-SubCell"/>
</dbReference>
<evidence type="ECO:0000256" key="5">
    <source>
        <dbReference type="ARBA" id="ARBA00022989"/>
    </source>
</evidence>
<keyword evidence="6 9" id="KW-0472">Membrane</keyword>
<name>A0A932I158_UNCTE</name>
<evidence type="ECO:0000256" key="7">
    <source>
        <dbReference type="ARBA" id="ARBA00023306"/>
    </source>
</evidence>
<reference evidence="10" key="1">
    <citation type="submission" date="2020-07" db="EMBL/GenBank/DDBJ databases">
        <title>Huge and variable diversity of episymbiotic CPR bacteria and DPANN archaea in groundwater ecosystems.</title>
        <authorList>
            <person name="He C.Y."/>
            <person name="Keren R."/>
            <person name="Whittaker M."/>
            <person name="Farag I.F."/>
            <person name="Doudna J."/>
            <person name="Cate J.H.D."/>
            <person name="Banfield J.F."/>
        </authorList>
    </citation>
    <scope>NUCLEOTIDE SEQUENCE</scope>
    <source>
        <strain evidence="10">NC_groundwater_763_Ag_S-0.2um_68_21</strain>
    </source>
</reference>
<keyword evidence="3 10" id="KW-0132">Cell division</keyword>
<gene>
    <name evidence="10" type="ORF">HYZ11_07805</name>
</gene>
<comment type="caution">
    <text evidence="10">The sequence shown here is derived from an EMBL/GenBank/DDBJ whole genome shotgun (WGS) entry which is preliminary data.</text>
</comment>
<feature type="transmembrane region" description="Helical" evidence="9">
    <location>
        <begin position="28"/>
        <end position="47"/>
    </location>
</feature>
<keyword evidence="4 9" id="KW-0812">Transmembrane</keyword>
<evidence type="ECO:0000313" key="11">
    <source>
        <dbReference type="Proteomes" id="UP000782312"/>
    </source>
</evidence>
<dbReference type="Pfam" id="PF04999">
    <property type="entry name" value="FtsL"/>
    <property type="match status" value="1"/>
</dbReference>
<evidence type="ECO:0000256" key="8">
    <source>
        <dbReference type="SAM" id="Coils"/>
    </source>
</evidence>
<sequence length="118" mass="13326">MSPAAAAGRLRRERRGGLSRAADKEFPLVPAALWLGMLALSALALVWPHLEMVKLGYELTRLEAERDRLIQEGRVLRVEEASLRQLDRIESIARAKLSMVFPVPEQIVYVKVPPGNWR</sequence>
<keyword evidence="8" id="KW-0175">Coiled coil</keyword>
<protein>
    <submittedName>
        <fullName evidence="10">Cell division protein FtsL</fullName>
    </submittedName>
</protein>
<keyword evidence="2" id="KW-1003">Cell membrane</keyword>
<dbReference type="InterPro" id="IPR011922">
    <property type="entry name" value="Cell_div_FtsL"/>
</dbReference>
<proteinExistence type="inferred from homology"/>
<evidence type="ECO:0000256" key="4">
    <source>
        <dbReference type="ARBA" id="ARBA00022692"/>
    </source>
</evidence>
<dbReference type="HAMAP" id="MF_00910">
    <property type="entry name" value="FtsL"/>
    <property type="match status" value="1"/>
</dbReference>
<evidence type="ECO:0000256" key="9">
    <source>
        <dbReference type="SAM" id="Phobius"/>
    </source>
</evidence>
<dbReference type="AlphaFoldDB" id="A0A932I158"/>
<evidence type="ECO:0000256" key="6">
    <source>
        <dbReference type="ARBA" id="ARBA00023136"/>
    </source>
</evidence>
<feature type="coiled-coil region" evidence="8">
    <location>
        <begin position="52"/>
        <end position="79"/>
    </location>
</feature>
<dbReference type="EMBL" id="JACPUR010000017">
    <property type="protein sequence ID" value="MBI3127491.1"/>
    <property type="molecule type" value="Genomic_DNA"/>
</dbReference>
<organism evidence="10 11">
    <name type="scientific">Tectimicrobiota bacterium</name>
    <dbReference type="NCBI Taxonomy" id="2528274"/>
    <lineage>
        <taxon>Bacteria</taxon>
        <taxon>Pseudomonadati</taxon>
        <taxon>Nitrospinota/Tectimicrobiota group</taxon>
        <taxon>Candidatus Tectimicrobiota</taxon>
    </lineage>
</organism>
<evidence type="ECO:0000313" key="10">
    <source>
        <dbReference type="EMBL" id="MBI3127491.1"/>
    </source>
</evidence>
<accession>A0A932I158</accession>
<evidence type="ECO:0000256" key="3">
    <source>
        <dbReference type="ARBA" id="ARBA00022618"/>
    </source>
</evidence>